<reference evidence="1" key="1">
    <citation type="journal article" date="2023" name="bioRxiv">
        <title>Scaffold-level genome assemblies of two parasitoid biocontrol wasps reveal the parthenogenesis mechanism and an associated novel virus.</title>
        <authorList>
            <person name="Inwood S."/>
            <person name="Skelly J."/>
            <person name="Guhlin J."/>
            <person name="Harrop T."/>
            <person name="Goldson S."/>
            <person name="Dearden P."/>
        </authorList>
    </citation>
    <scope>NUCLEOTIDE SEQUENCE</scope>
    <source>
        <strain evidence="1">Irish</strain>
        <tissue evidence="1">Whole body</tissue>
    </source>
</reference>
<dbReference type="AlphaFoldDB" id="A0AA39FA38"/>
<gene>
    <name evidence="1" type="ORF">PV328_004219</name>
</gene>
<accession>A0AA39FA38</accession>
<organism evidence="1 2">
    <name type="scientific">Microctonus aethiopoides</name>
    <dbReference type="NCBI Taxonomy" id="144406"/>
    <lineage>
        <taxon>Eukaryota</taxon>
        <taxon>Metazoa</taxon>
        <taxon>Ecdysozoa</taxon>
        <taxon>Arthropoda</taxon>
        <taxon>Hexapoda</taxon>
        <taxon>Insecta</taxon>
        <taxon>Pterygota</taxon>
        <taxon>Neoptera</taxon>
        <taxon>Endopterygota</taxon>
        <taxon>Hymenoptera</taxon>
        <taxon>Apocrita</taxon>
        <taxon>Ichneumonoidea</taxon>
        <taxon>Braconidae</taxon>
        <taxon>Euphorinae</taxon>
        <taxon>Microctonus</taxon>
    </lineage>
</organism>
<name>A0AA39FA38_9HYME</name>
<reference evidence="1" key="2">
    <citation type="submission" date="2023-03" db="EMBL/GenBank/DDBJ databases">
        <authorList>
            <person name="Inwood S.N."/>
            <person name="Skelly J.G."/>
            <person name="Guhlin J."/>
            <person name="Harrop T.W.R."/>
            <person name="Goldson S.G."/>
            <person name="Dearden P.K."/>
        </authorList>
    </citation>
    <scope>NUCLEOTIDE SEQUENCE</scope>
    <source>
        <strain evidence="1">Irish</strain>
        <tissue evidence="1">Whole body</tissue>
    </source>
</reference>
<dbReference type="EMBL" id="JAQQBS010001422">
    <property type="protein sequence ID" value="KAK0165720.1"/>
    <property type="molecule type" value="Genomic_DNA"/>
</dbReference>
<proteinExistence type="predicted"/>
<comment type="caution">
    <text evidence="1">The sequence shown here is derived from an EMBL/GenBank/DDBJ whole genome shotgun (WGS) entry which is preliminary data.</text>
</comment>
<evidence type="ECO:0000313" key="2">
    <source>
        <dbReference type="Proteomes" id="UP001168990"/>
    </source>
</evidence>
<dbReference type="Proteomes" id="UP001168990">
    <property type="component" value="Unassembled WGS sequence"/>
</dbReference>
<protein>
    <submittedName>
        <fullName evidence="1">Uncharacterized protein</fullName>
    </submittedName>
</protein>
<evidence type="ECO:0000313" key="1">
    <source>
        <dbReference type="EMBL" id="KAK0165720.1"/>
    </source>
</evidence>
<sequence length="263" mass="29757">MGMNYCFSIKVAFVPSKRIRIMNSFSKLFDRWKVTGYFYISGLKNTSDIPSRKIGAQDDSDDAKLLQGPPTKFVTSYLQPVVCEPLFLHIAHREIFCLCVVKVHIVLTSEANQQNYRSIITLTSLDLEMLWSVLFMIEDLHCKFGLCVECGWVVPVFASDCGETIKIKHIVAQMLLSINFVITTFKLLPQIRDCDLKLANRCLNNLSNGLWLVSSAIERHRSGTLTTSRDVDVVLSADDLGSEHNFTDLTKDVEIDTQKNLIV</sequence>
<keyword evidence="2" id="KW-1185">Reference proteome</keyword>